<dbReference type="Proteomes" id="UP001412239">
    <property type="component" value="Unassembled WGS sequence"/>
</dbReference>
<accession>A0A292PRS8</accession>
<proteinExistence type="predicted"/>
<dbReference type="EMBL" id="LN891087">
    <property type="protein sequence ID" value="CUS09328.1"/>
    <property type="molecule type" value="Genomic_DNA"/>
</dbReference>
<dbReference type="AlphaFoldDB" id="A0A292PRS8"/>
<gene>
    <name evidence="1" type="ORF">GSTUAT00006603001</name>
</gene>
<sequence>TQLPRKCREGYETGITYVVLPSQNVGGLFLLRNTPPHAPHPRSPAITVPIPVHPISASDIVRGPSGIGLPCSIGAPLETFPKKDISSPEAEERGLRFQVYKTRRFTRTRFQRAHSCILVTEPQESLGILTTKSHSRGAELIHLSPVRDNGSRIGMNN</sequence>
<keyword evidence="2" id="KW-1185">Reference proteome</keyword>
<reference evidence="1" key="1">
    <citation type="submission" date="2015-10" db="EMBL/GenBank/DDBJ databases">
        <authorList>
            <person name="Regsiter A."/>
            <person name="william w."/>
        </authorList>
    </citation>
    <scope>NUCLEOTIDE SEQUENCE</scope>
    <source>
        <strain evidence="1">Montdore</strain>
    </source>
</reference>
<evidence type="ECO:0000313" key="1">
    <source>
        <dbReference type="EMBL" id="CUS09328.1"/>
    </source>
</evidence>
<organism evidence="1 2">
    <name type="scientific">Tuber aestivum</name>
    <name type="common">summer truffle</name>
    <dbReference type="NCBI Taxonomy" id="59557"/>
    <lineage>
        <taxon>Eukaryota</taxon>
        <taxon>Fungi</taxon>
        <taxon>Dikarya</taxon>
        <taxon>Ascomycota</taxon>
        <taxon>Pezizomycotina</taxon>
        <taxon>Pezizomycetes</taxon>
        <taxon>Pezizales</taxon>
        <taxon>Tuberaceae</taxon>
        <taxon>Tuber</taxon>
    </lineage>
</organism>
<name>A0A292PRS8_9PEZI</name>
<evidence type="ECO:0000313" key="2">
    <source>
        <dbReference type="Proteomes" id="UP001412239"/>
    </source>
</evidence>
<protein>
    <submittedName>
        <fullName evidence="1">Uncharacterized protein</fullName>
    </submittedName>
</protein>
<feature type="non-terminal residue" evidence="1">
    <location>
        <position position="157"/>
    </location>
</feature>